<sequence length="213" mass="24204">MKIFGSFLAFAAAQENCDGIPKPKWVARKAAQNLFRSDSTTIIGVKLANYRFPTIELRDEKYRGFMVFTENVCGADFTSKLASGEVQVDLMDATDAYEITDVLFKEDGRYSYTGFGYRLKSIVNKDYPFKEKKSFVKKIGAYDQVQILFKGLDKVTWESNQDNCLLRVAAGFLPEDDDYPENLTECVFEKKRFLMAPPAIADGGFSLDLIKYF</sequence>
<protein>
    <submittedName>
        <fullName evidence="1">Oidioi.mRNA.OKI2018_I69.chr1.g1272.t1.cds</fullName>
    </submittedName>
</protein>
<dbReference type="EMBL" id="OU015566">
    <property type="protein sequence ID" value="CAG5104475.1"/>
    <property type="molecule type" value="Genomic_DNA"/>
</dbReference>
<evidence type="ECO:0000313" key="1">
    <source>
        <dbReference type="EMBL" id="CAG5104475.1"/>
    </source>
</evidence>
<organism evidence="1 2">
    <name type="scientific">Oikopleura dioica</name>
    <name type="common">Tunicate</name>
    <dbReference type="NCBI Taxonomy" id="34765"/>
    <lineage>
        <taxon>Eukaryota</taxon>
        <taxon>Metazoa</taxon>
        <taxon>Chordata</taxon>
        <taxon>Tunicata</taxon>
        <taxon>Appendicularia</taxon>
        <taxon>Copelata</taxon>
        <taxon>Oikopleuridae</taxon>
        <taxon>Oikopleura</taxon>
    </lineage>
</organism>
<gene>
    <name evidence="1" type="ORF">OKIOD_LOCUS10037</name>
</gene>
<evidence type="ECO:0000313" key="2">
    <source>
        <dbReference type="Proteomes" id="UP001158576"/>
    </source>
</evidence>
<proteinExistence type="predicted"/>
<name>A0ABN7SR74_OIKDI</name>
<keyword evidence="2" id="KW-1185">Reference proteome</keyword>
<reference evidence="1 2" key="1">
    <citation type="submission" date="2021-04" db="EMBL/GenBank/DDBJ databases">
        <authorList>
            <person name="Bliznina A."/>
        </authorList>
    </citation>
    <scope>NUCLEOTIDE SEQUENCE [LARGE SCALE GENOMIC DNA]</scope>
</reference>
<accession>A0ABN7SR74</accession>
<dbReference type="Proteomes" id="UP001158576">
    <property type="component" value="Chromosome 1"/>
</dbReference>